<dbReference type="EMBL" id="JABCLB010001328">
    <property type="protein sequence ID" value="NMU84038.1"/>
    <property type="molecule type" value="Genomic_DNA"/>
</dbReference>
<organism evidence="2 3">
    <name type="scientific">Vibrio parahaemolyticus</name>
    <dbReference type="NCBI Taxonomy" id="670"/>
    <lineage>
        <taxon>Bacteria</taxon>
        <taxon>Pseudomonadati</taxon>
        <taxon>Pseudomonadota</taxon>
        <taxon>Gammaproteobacteria</taxon>
        <taxon>Vibrionales</taxon>
        <taxon>Vibrionaceae</taxon>
        <taxon>Vibrio</taxon>
    </lineage>
</organism>
<sequence length="142" mass="16471">MDISNEMIALWGAGLSTLLAFIKLWELWKARRRIEVRYGFVGVPEIGNDIIIRNLSGTPIIISYWELLFCERKGFKWTAYRNENPAEDTHDICIPAYASTKINFSGADYFEWGHKALGGKRLYFKFYIAGKRNPIKRLVYKG</sequence>
<comment type="caution">
    <text evidence="2">The sequence shown here is derived from an EMBL/GenBank/DDBJ whole genome shotgun (WGS) entry which is preliminary data.</text>
</comment>
<keyword evidence="1" id="KW-0812">Transmembrane</keyword>
<evidence type="ECO:0000313" key="2">
    <source>
        <dbReference type="EMBL" id="NMU84038.1"/>
    </source>
</evidence>
<dbReference type="Proteomes" id="UP000518904">
    <property type="component" value="Unassembled WGS sequence"/>
</dbReference>
<gene>
    <name evidence="2" type="ORF">HKB16_14210</name>
</gene>
<keyword evidence="1" id="KW-1133">Transmembrane helix</keyword>
<feature type="transmembrane region" description="Helical" evidence="1">
    <location>
        <begin position="6"/>
        <end position="25"/>
    </location>
</feature>
<evidence type="ECO:0000313" key="3">
    <source>
        <dbReference type="Proteomes" id="UP000518904"/>
    </source>
</evidence>
<name>A0A7Y0XCS2_VIBPH</name>
<evidence type="ECO:0000256" key="1">
    <source>
        <dbReference type="SAM" id="Phobius"/>
    </source>
</evidence>
<proteinExistence type="predicted"/>
<protein>
    <submittedName>
        <fullName evidence="2">Uncharacterized protein</fullName>
    </submittedName>
</protein>
<accession>A0A7Y0XCS2</accession>
<dbReference type="AlphaFoldDB" id="A0A7Y0XCS2"/>
<dbReference type="RefSeq" id="WP_141180079.1">
    <property type="nucleotide sequence ID" value="NZ_CP041202.1"/>
</dbReference>
<keyword evidence="1" id="KW-0472">Membrane</keyword>
<reference evidence="2 3" key="1">
    <citation type="submission" date="2020-04" db="EMBL/GenBank/DDBJ databases">
        <title>Whole-genome sequencing of Vibrio spp. from China reveals different genetic environments of blaCTX-M-14 among diverse lineages.</title>
        <authorList>
            <person name="Zheng Z."/>
            <person name="Ye L."/>
            <person name="Chen S."/>
        </authorList>
    </citation>
    <scope>NUCLEOTIDE SEQUENCE [LARGE SCALE GENOMIC DNA]</scope>
    <source>
        <strain evidence="2 3">Vb0551</strain>
    </source>
</reference>